<dbReference type="Proteomes" id="UP000004826">
    <property type="component" value="Unassembled WGS sequence"/>
</dbReference>
<comment type="caution">
    <text evidence="1">The sequence shown here is derived from an EMBL/GenBank/DDBJ whole genome shotgun (WGS) entry which is preliminary data.</text>
</comment>
<name>F2CCP3_STRSA</name>
<protein>
    <submittedName>
        <fullName evidence="1">Uncharacterized protein</fullName>
    </submittedName>
</protein>
<gene>
    <name evidence="1" type="ORF">HMPREF9391_0528</name>
</gene>
<sequence>MIIQYIFFIAAIRNLNNEKLLQTLTKYDKMKLVYLEKDATYEISRTQ</sequence>
<reference evidence="1 2" key="1">
    <citation type="submission" date="2011-02" db="EMBL/GenBank/DDBJ databases">
        <authorList>
            <person name="Muzny D."/>
            <person name="Qin X."/>
            <person name="Deng J."/>
            <person name="Jiang H."/>
            <person name="Liu Y."/>
            <person name="Qu J."/>
            <person name="Song X.-Z."/>
            <person name="Zhang L."/>
            <person name="Thornton R."/>
            <person name="Coyle M."/>
            <person name="Francisco L."/>
            <person name="Jackson L."/>
            <person name="Javaid M."/>
            <person name="Korchina V."/>
            <person name="Kovar C."/>
            <person name="Mata R."/>
            <person name="Mathew T."/>
            <person name="Ngo R."/>
            <person name="Nguyen L."/>
            <person name="Nguyen N."/>
            <person name="Okwuonu G."/>
            <person name="Ongeri F."/>
            <person name="Pham C."/>
            <person name="Simmons D."/>
            <person name="Wilczek-Boney K."/>
            <person name="Hale W."/>
            <person name="Jakkamsetti A."/>
            <person name="Pham P."/>
            <person name="Ruth R."/>
            <person name="San Lucas F."/>
            <person name="Warren J."/>
            <person name="Zhang J."/>
            <person name="Zhao Z."/>
            <person name="Zhou C."/>
            <person name="Zhu D."/>
            <person name="Lee S."/>
            <person name="Bess C."/>
            <person name="Blankenburg K."/>
            <person name="Forbes L."/>
            <person name="Fu Q."/>
            <person name="Gubbala S."/>
            <person name="Hirani K."/>
            <person name="Jayaseelan J.C."/>
            <person name="Lara F."/>
            <person name="Munidasa M."/>
            <person name="Palculict T."/>
            <person name="Patil S."/>
            <person name="Pu L.-L."/>
            <person name="Saada N."/>
            <person name="Tang L."/>
            <person name="Weissenberger G."/>
            <person name="Zhu Y."/>
            <person name="Hemphill L."/>
            <person name="Shang Y."/>
            <person name="Youmans B."/>
            <person name="Ayvaz T."/>
            <person name="Ross M."/>
            <person name="Santibanez J."/>
            <person name="Aqrawi P."/>
            <person name="Gross S."/>
            <person name="Joshi V."/>
            <person name="Fowler G."/>
            <person name="Nazareth L."/>
            <person name="Reid J."/>
            <person name="Worley K."/>
            <person name="Petrosino J."/>
            <person name="Highlander S."/>
            <person name="Gibbs R."/>
        </authorList>
    </citation>
    <scope>NUCLEOTIDE SEQUENCE [LARGE SCALE GENOMIC DNA]</scope>
    <source>
        <strain evidence="1 2">SK408</strain>
    </source>
</reference>
<dbReference type="EMBL" id="AFBE01000002">
    <property type="protein sequence ID" value="EGF19808.1"/>
    <property type="molecule type" value="Genomic_DNA"/>
</dbReference>
<evidence type="ECO:0000313" key="2">
    <source>
        <dbReference type="Proteomes" id="UP000004826"/>
    </source>
</evidence>
<accession>F2CCP3</accession>
<dbReference type="AlphaFoldDB" id="F2CCP3"/>
<dbReference type="HOGENOM" id="CLU_3240167_0_0_9"/>
<organism evidence="1 2">
    <name type="scientific">Streptococcus sanguinis SK408</name>
    <dbReference type="NCBI Taxonomy" id="888818"/>
    <lineage>
        <taxon>Bacteria</taxon>
        <taxon>Bacillati</taxon>
        <taxon>Bacillota</taxon>
        <taxon>Bacilli</taxon>
        <taxon>Lactobacillales</taxon>
        <taxon>Streptococcaceae</taxon>
        <taxon>Streptococcus</taxon>
    </lineage>
</organism>
<evidence type="ECO:0000313" key="1">
    <source>
        <dbReference type="EMBL" id="EGF19808.1"/>
    </source>
</evidence>
<proteinExistence type="predicted"/>